<evidence type="ECO:0000313" key="3">
    <source>
        <dbReference type="Proteomes" id="UP000001095"/>
    </source>
</evidence>
<reference evidence="2 3" key="1">
    <citation type="submission" date="2012-04" db="EMBL/GenBank/DDBJ databases">
        <title>The Genome Sequence of Afipia clevelandensis ATCC 49720.</title>
        <authorList>
            <consortium name="The Broad Institute Genome Sequencing Platform"/>
            <person name="Earl A."/>
            <person name="Ward D."/>
            <person name="Feldgarden M."/>
            <person name="Gevers D."/>
            <person name="Huys G."/>
            <person name="Walker B."/>
            <person name="Young S.K."/>
            <person name="Zeng Q."/>
            <person name="Gargeya S."/>
            <person name="Fitzgerald M."/>
            <person name="Haas B."/>
            <person name="Abouelleil A."/>
            <person name="Alvarado L."/>
            <person name="Arachchi H.M."/>
            <person name="Berlin A."/>
            <person name="Chapman S.B."/>
            <person name="Goldberg J."/>
            <person name="Griggs A."/>
            <person name="Gujja S."/>
            <person name="Hansen M."/>
            <person name="Howarth C."/>
            <person name="Imamovic A."/>
            <person name="Larimer J."/>
            <person name="McCowen C."/>
            <person name="Montmayeur A."/>
            <person name="Murphy C."/>
            <person name="Neiman D."/>
            <person name="Pearson M."/>
            <person name="Priest M."/>
            <person name="Roberts A."/>
            <person name="Saif S."/>
            <person name="Shea T."/>
            <person name="Sisk P."/>
            <person name="Sykes S."/>
            <person name="Wortman J."/>
            <person name="Nusbaum C."/>
            <person name="Birren B."/>
        </authorList>
    </citation>
    <scope>NUCLEOTIDE SEQUENCE [LARGE SCALE GENOMIC DNA]</scope>
    <source>
        <strain evidence="2 3">ATCC 49720</strain>
    </source>
</reference>
<keyword evidence="1" id="KW-0812">Transmembrane</keyword>
<feature type="transmembrane region" description="Helical" evidence="1">
    <location>
        <begin position="138"/>
        <end position="156"/>
    </location>
</feature>
<dbReference type="EMBL" id="AGWY01000013">
    <property type="protein sequence ID" value="EKS33274.1"/>
    <property type="molecule type" value="Genomic_DNA"/>
</dbReference>
<evidence type="ECO:0008006" key="4">
    <source>
        <dbReference type="Google" id="ProtNLM"/>
    </source>
</evidence>
<dbReference type="PANTHER" id="PTHR38446">
    <property type="entry name" value="BLL0914 PROTEIN"/>
    <property type="match status" value="1"/>
</dbReference>
<dbReference type="PATRIC" id="fig|883079.3.peg.3389"/>
<dbReference type="Proteomes" id="UP000001095">
    <property type="component" value="Unassembled WGS sequence"/>
</dbReference>
<keyword evidence="3" id="KW-1185">Reference proteome</keyword>
<evidence type="ECO:0000313" key="2">
    <source>
        <dbReference type="EMBL" id="EKS33274.1"/>
    </source>
</evidence>
<sequence length="157" mass="16548">MMAEDTGEVFPFSDNIRASATAAVAASFGLSNGGISMSLIANILVALVAALHIYFLVLEMFLWTKPKGLATFGNTIEKAQASAVLAANQGLYNGFLAAGLIWGLLHPNPVFGFQIKVFFLLCVIVAGLYGGYSVSKKIVLVQALPAALALILLCLVR</sequence>
<feature type="transmembrane region" description="Helical" evidence="1">
    <location>
        <begin position="117"/>
        <end position="132"/>
    </location>
</feature>
<evidence type="ECO:0000256" key="1">
    <source>
        <dbReference type="SAM" id="Phobius"/>
    </source>
</evidence>
<organism evidence="2 3">
    <name type="scientific">Afipia clevelandensis ATCC 49720</name>
    <dbReference type="NCBI Taxonomy" id="883079"/>
    <lineage>
        <taxon>Bacteria</taxon>
        <taxon>Pseudomonadati</taxon>
        <taxon>Pseudomonadota</taxon>
        <taxon>Alphaproteobacteria</taxon>
        <taxon>Hyphomicrobiales</taxon>
        <taxon>Nitrobacteraceae</taxon>
        <taxon>Afipia</taxon>
    </lineage>
</organism>
<dbReference type="InterPro" id="IPR009732">
    <property type="entry name" value="DUF1304"/>
</dbReference>
<dbReference type="OrthoDB" id="9803832at2"/>
<feature type="transmembrane region" description="Helical" evidence="1">
    <location>
        <begin position="83"/>
        <end position="105"/>
    </location>
</feature>
<name>K8NXT3_9BRAD</name>
<dbReference type="PANTHER" id="PTHR38446:SF1">
    <property type="entry name" value="BLL0914 PROTEIN"/>
    <property type="match status" value="1"/>
</dbReference>
<dbReference type="AlphaFoldDB" id="K8NXT3"/>
<protein>
    <recommendedName>
        <fullName evidence="4">DUF1304 domain-containing protein</fullName>
    </recommendedName>
</protein>
<proteinExistence type="predicted"/>
<gene>
    <name evidence="2" type="ORF">HMPREF9696_03315</name>
</gene>
<dbReference type="Pfam" id="PF06993">
    <property type="entry name" value="DUF1304"/>
    <property type="match status" value="1"/>
</dbReference>
<accession>K8NXT3</accession>
<comment type="caution">
    <text evidence="2">The sequence shown here is derived from an EMBL/GenBank/DDBJ whole genome shotgun (WGS) entry which is preliminary data.</text>
</comment>
<keyword evidence="1" id="KW-0472">Membrane</keyword>
<feature type="transmembrane region" description="Helical" evidence="1">
    <location>
        <begin position="39"/>
        <end position="63"/>
    </location>
</feature>
<keyword evidence="1" id="KW-1133">Transmembrane helix</keyword>
<dbReference type="HOGENOM" id="CLU_129819_0_1_5"/>